<name>A0AAU8ZN89_MORMO</name>
<dbReference type="Proteomes" id="UP000244682">
    <property type="component" value="Chromosome"/>
</dbReference>
<dbReference type="Gene3D" id="1.20.5.340">
    <property type="match status" value="1"/>
</dbReference>
<accession>A0AAU8ZN89</accession>
<proteinExistence type="predicted"/>
<dbReference type="EMBL" id="CP028956">
    <property type="protein sequence ID" value="AWC94464.1"/>
    <property type="molecule type" value="Genomic_DNA"/>
</dbReference>
<dbReference type="Gene3D" id="6.10.140.940">
    <property type="match status" value="1"/>
</dbReference>
<organism evidence="1 2">
    <name type="scientific">Morganella morganii</name>
    <name type="common">Proteus morganii</name>
    <dbReference type="NCBI Taxonomy" id="582"/>
    <lineage>
        <taxon>Bacteria</taxon>
        <taxon>Pseudomonadati</taxon>
        <taxon>Pseudomonadota</taxon>
        <taxon>Gammaproteobacteria</taxon>
        <taxon>Enterobacterales</taxon>
        <taxon>Morganellaceae</taxon>
        <taxon>Morganella</taxon>
    </lineage>
</organism>
<gene>
    <name evidence="1" type="ORF">AM380_12800</name>
</gene>
<dbReference type="AlphaFoldDB" id="A0AAU8ZN89"/>
<dbReference type="RefSeq" id="WP_108656587.1">
    <property type="nucleotide sequence ID" value="NZ_CP028956.1"/>
</dbReference>
<sequence>MADESLKDPITVTAVGINAASLPVVFSPAYRMYVLSQSLDFTRVTGKANEAGQGAYDAQVKNDEQDVVLADHEHRIQQLRIEVDDHELRITANTNAIQLLDVRLTTAEGEIVTLRSDVDYLTGKVVEIEGDMVSKSAATDQVIQSAGGSFIIGNAVTPTTDKLQVIGDVTASSSYKVSGVKVVGSRVTGFTASTGSALKGAFNASQAYTVSATYTQSEVQAMASGLTAARQRIKALEDAMRSHGLID</sequence>
<protein>
    <submittedName>
        <fullName evidence="1">Phage tail protein</fullName>
    </submittedName>
</protein>
<dbReference type="SUPFAM" id="SSF57997">
    <property type="entry name" value="Tropomyosin"/>
    <property type="match status" value="1"/>
</dbReference>
<evidence type="ECO:0000313" key="1">
    <source>
        <dbReference type="EMBL" id="AWC94464.1"/>
    </source>
</evidence>
<evidence type="ECO:0000313" key="2">
    <source>
        <dbReference type="Proteomes" id="UP000244682"/>
    </source>
</evidence>
<reference evidence="1 2" key="1">
    <citation type="submission" date="2018-04" db="EMBL/GenBank/DDBJ databases">
        <title>Whole genome sequencing of Morganella morganii AR_0133.</title>
        <authorList>
            <person name="Conlan S."/>
            <person name="Thomas P.J."/>
            <person name="Mullikin J."/>
            <person name="Frank K.M."/>
            <person name="Segre J.A."/>
        </authorList>
    </citation>
    <scope>NUCLEOTIDE SEQUENCE [LARGE SCALE GENOMIC DNA]</scope>
    <source>
        <strain evidence="1 2">AR_0133</strain>
    </source>
</reference>